<proteinExistence type="predicted"/>
<sequence length="73" mass="7693">MEGVDETSPVSAPREADNLNALNFSSPANGSGPCSGLYSCVNSLGKWLFIRPTPTDHRPVARVTLLPSPVALL</sequence>
<organism evidence="2 3">
    <name type="scientific">Caerostris extrusa</name>
    <name type="common">Bark spider</name>
    <name type="synonym">Caerostris bankana</name>
    <dbReference type="NCBI Taxonomy" id="172846"/>
    <lineage>
        <taxon>Eukaryota</taxon>
        <taxon>Metazoa</taxon>
        <taxon>Ecdysozoa</taxon>
        <taxon>Arthropoda</taxon>
        <taxon>Chelicerata</taxon>
        <taxon>Arachnida</taxon>
        <taxon>Araneae</taxon>
        <taxon>Araneomorphae</taxon>
        <taxon>Entelegynae</taxon>
        <taxon>Araneoidea</taxon>
        <taxon>Araneidae</taxon>
        <taxon>Caerostris</taxon>
    </lineage>
</organism>
<evidence type="ECO:0000313" key="3">
    <source>
        <dbReference type="Proteomes" id="UP001054945"/>
    </source>
</evidence>
<keyword evidence="3" id="KW-1185">Reference proteome</keyword>
<comment type="caution">
    <text evidence="2">The sequence shown here is derived from an EMBL/GenBank/DDBJ whole genome shotgun (WGS) entry which is preliminary data.</text>
</comment>
<dbReference type="Proteomes" id="UP001054945">
    <property type="component" value="Unassembled WGS sequence"/>
</dbReference>
<reference evidence="2 3" key="1">
    <citation type="submission" date="2021-06" db="EMBL/GenBank/DDBJ databases">
        <title>Caerostris extrusa draft genome.</title>
        <authorList>
            <person name="Kono N."/>
            <person name="Arakawa K."/>
        </authorList>
    </citation>
    <scope>NUCLEOTIDE SEQUENCE [LARGE SCALE GENOMIC DNA]</scope>
</reference>
<gene>
    <name evidence="2" type="ORF">CEXT_381901</name>
</gene>
<feature type="region of interest" description="Disordered" evidence="1">
    <location>
        <begin position="1"/>
        <end position="32"/>
    </location>
</feature>
<evidence type="ECO:0000256" key="1">
    <source>
        <dbReference type="SAM" id="MobiDB-lite"/>
    </source>
</evidence>
<evidence type="ECO:0000313" key="2">
    <source>
        <dbReference type="EMBL" id="GIY80884.1"/>
    </source>
</evidence>
<accession>A0AAV4WGE3</accession>
<protein>
    <submittedName>
        <fullName evidence="2">Uncharacterized protein</fullName>
    </submittedName>
</protein>
<dbReference type="EMBL" id="BPLR01016058">
    <property type="protein sequence ID" value="GIY80884.1"/>
    <property type="molecule type" value="Genomic_DNA"/>
</dbReference>
<name>A0AAV4WGE3_CAEEX</name>
<feature type="compositionally biased region" description="Polar residues" evidence="1">
    <location>
        <begin position="20"/>
        <end position="29"/>
    </location>
</feature>
<dbReference type="AlphaFoldDB" id="A0AAV4WGE3"/>